<dbReference type="Proteomes" id="UP000054018">
    <property type="component" value="Unassembled WGS sequence"/>
</dbReference>
<evidence type="ECO:0000313" key="1">
    <source>
        <dbReference type="EMBL" id="KIK12561.1"/>
    </source>
</evidence>
<dbReference type="EMBL" id="KN834071">
    <property type="protein sequence ID" value="KIK12561.1"/>
    <property type="molecule type" value="Genomic_DNA"/>
</dbReference>
<accession>A0A0C9Y6M6</accession>
<reference evidence="1 2" key="1">
    <citation type="submission" date="2014-04" db="EMBL/GenBank/DDBJ databases">
        <authorList>
            <consortium name="DOE Joint Genome Institute"/>
            <person name="Kuo A."/>
            <person name="Kohler A."/>
            <person name="Costa M.D."/>
            <person name="Nagy L.G."/>
            <person name="Floudas D."/>
            <person name="Copeland A."/>
            <person name="Barry K.W."/>
            <person name="Cichocki N."/>
            <person name="Veneault-Fourrey C."/>
            <person name="LaButti K."/>
            <person name="Lindquist E.A."/>
            <person name="Lipzen A."/>
            <person name="Lundell T."/>
            <person name="Morin E."/>
            <person name="Murat C."/>
            <person name="Sun H."/>
            <person name="Tunlid A."/>
            <person name="Henrissat B."/>
            <person name="Grigoriev I.V."/>
            <person name="Hibbett D.S."/>
            <person name="Martin F."/>
            <person name="Nordberg H.P."/>
            <person name="Cantor M.N."/>
            <person name="Hua S.X."/>
        </authorList>
    </citation>
    <scope>NUCLEOTIDE SEQUENCE [LARGE SCALE GENOMIC DNA]</scope>
    <source>
        <strain evidence="1 2">441</strain>
    </source>
</reference>
<dbReference type="HOGENOM" id="CLU_2740998_0_0_1"/>
<dbReference type="AlphaFoldDB" id="A0A0C9Y6M6"/>
<organism evidence="1 2">
    <name type="scientific">Pisolithus microcarpus 441</name>
    <dbReference type="NCBI Taxonomy" id="765257"/>
    <lineage>
        <taxon>Eukaryota</taxon>
        <taxon>Fungi</taxon>
        <taxon>Dikarya</taxon>
        <taxon>Basidiomycota</taxon>
        <taxon>Agaricomycotina</taxon>
        <taxon>Agaricomycetes</taxon>
        <taxon>Agaricomycetidae</taxon>
        <taxon>Boletales</taxon>
        <taxon>Sclerodermatineae</taxon>
        <taxon>Pisolithaceae</taxon>
        <taxon>Pisolithus</taxon>
    </lineage>
</organism>
<keyword evidence="2" id="KW-1185">Reference proteome</keyword>
<reference evidence="2" key="2">
    <citation type="submission" date="2015-01" db="EMBL/GenBank/DDBJ databases">
        <title>Evolutionary Origins and Diversification of the Mycorrhizal Mutualists.</title>
        <authorList>
            <consortium name="DOE Joint Genome Institute"/>
            <consortium name="Mycorrhizal Genomics Consortium"/>
            <person name="Kohler A."/>
            <person name="Kuo A."/>
            <person name="Nagy L.G."/>
            <person name="Floudas D."/>
            <person name="Copeland A."/>
            <person name="Barry K.W."/>
            <person name="Cichocki N."/>
            <person name="Veneault-Fourrey C."/>
            <person name="LaButti K."/>
            <person name="Lindquist E.A."/>
            <person name="Lipzen A."/>
            <person name="Lundell T."/>
            <person name="Morin E."/>
            <person name="Murat C."/>
            <person name="Riley R."/>
            <person name="Ohm R."/>
            <person name="Sun H."/>
            <person name="Tunlid A."/>
            <person name="Henrissat B."/>
            <person name="Grigoriev I.V."/>
            <person name="Hibbett D.S."/>
            <person name="Martin F."/>
        </authorList>
    </citation>
    <scope>NUCLEOTIDE SEQUENCE [LARGE SCALE GENOMIC DNA]</scope>
    <source>
        <strain evidence="2">441</strain>
    </source>
</reference>
<gene>
    <name evidence="1" type="ORF">PISMIDRAFT_433836</name>
</gene>
<evidence type="ECO:0000313" key="2">
    <source>
        <dbReference type="Proteomes" id="UP000054018"/>
    </source>
</evidence>
<protein>
    <submittedName>
        <fullName evidence="1">Uncharacterized protein</fullName>
    </submittedName>
</protein>
<name>A0A0C9Y6M6_9AGAM</name>
<sequence>MGDVRLIHGGGTELGPFGLRLISPQFLAVRGCYGRWQIMISGGRGELLNSKSRPWSFCNTENLEVALMKRV</sequence>
<proteinExistence type="predicted"/>